<dbReference type="AlphaFoldDB" id="A0A4R5PQ52"/>
<sequence>MDNRPVMTVAELSAFLDAEFPQINARGRHYTVAEISPGEAVLRLDPDQSHVRPGGTISGPTLFSLADLAAYAVILAHIGPVALAVTTSLNINFLRKPDVEPLAGKARILKLGKRLAVVEIAIEAASGGDVLAHATATYSIPPR</sequence>
<organism evidence="3 4">
    <name type="scientific">Pseudohoeflea suaedae</name>
    <dbReference type="NCBI Taxonomy" id="877384"/>
    <lineage>
        <taxon>Bacteria</taxon>
        <taxon>Pseudomonadati</taxon>
        <taxon>Pseudomonadota</taxon>
        <taxon>Alphaproteobacteria</taxon>
        <taxon>Hyphomicrobiales</taxon>
        <taxon>Rhizobiaceae</taxon>
        <taxon>Pseudohoeflea</taxon>
    </lineage>
</organism>
<evidence type="ECO:0000313" key="3">
    <source>
        <dbReference type="EMBL" id="TDH39003.1"/>
    </source>
</evidence>
<proteinExistence type="predicted"/>
<evidence type="ECO:0000256" key="1">
    <source>
        <dbReference type="ARBA" id="ARBA00022801"/>
    </source>
</evidence>
<dbReference type="InterPro" id="IPR003736">
    <property type="entry name" value="PAAI_dom"/>
</dbReference>
<dbReference type="InterPro" id="IPR029069">
    <property type="entry name" value="HotDog_dom_sf"/>
</dbReference>
<protein>
    <submittedName>
        <fullName evidence="3">PaaI family thioesterase</fullName>
    </submittedName>
</protein>
<accession>A0A4R5PQ52</accession>
<keyword evidence="4" id="KW-1185">Reference proteome</keyword>
<reference evidence="3 4" key="1">
    <citation type="journal article" date="2013" name="Int. J. Syst. Evol. Microbiol.">
        <title>Hoeflea suaedae sp. nov., an endophytic bacterium isolated from the root of the halophyte Suaeda maritima.</title>
        <authorList>
            <person name="Chung E.J."/>
            <person name="Park J.A."/>
            <person name="Pramanik P."/>
            <person name="Bibi F."/>
            <person name="Jeon C.O."/>
            <person name="Chung Y.R."/>
        </authorList>
    </citation>
    <scope>NUCLEOTIDE SEQUENCE [LARGE SCALE GENOMIC DNA]</scope>
    <source>
        <strain evidence="3 4">YC6898</strain>
    </source>
</reference>
<evidence type="ECO:0000259" key="2">
    <source>
        <dbReference type="Pfam" id="PF03061"/>
    </source>
</evidence>
<dbReference type="CDD" id="cd03443">
    <property type="entry name" value="PaaI_thioesterase"/>
    <property type="match status" value="1"/>
</dbReference>
<dbReference type="InterPro" id="IPR006683">
    <property type="entry name" value="Thioestr_dom"/>
</dbReference>
<dbReference type="Pfam" id="PF03061">
    <property type="entry name" value="4HBT"/>
    <property type="match status" value="1"/>
</dbReference>
<dbReference type="NCBIfam" id="TIGR00369">
    <property type="entry name" value="unchar_dom_1"/>
    <property type="match status" value="1"/>
</dbReference>
<comment type="caution">
    <text evidence="3">The sequence shown here is derived from an EMBL/GenBank/DDBJ whole genome shotgun (WGS) entry which is preliminary data.</text>
</comment>
<dbReference type="Gene3D" id="3.10.129.10">
    <property type="entry name" value="Hotdog Thioesterase"/>
    <property type="match status" value="1"/>
</dbReference>
<name>A0A4R5PQ52_9HYPH</name>
<gene>
    <name evidence="3" type="ORF">E2A64_07930</name>
</gene>
<dbReference type="OrthoDB" id="9805304at2"/>
<dbReference type="Proteomes" id="UP000295131">
    <property type="component" value="Unassembled WGS sequence"/>
</dbReference>
<keyword evidence="1" id="KW-0378">Hydrolase</keyword>
<dbReference type="RefSeq" id="WP_133283836.1">
    <property type="nucleotide sequence ID" value="NZ_SMSI01000001.1"/>
</dbReference>
<evidence type="ECO:0000313" key="4">
    <source>
        <dbReference type="Proteomes" id="UP000295131"/>
    </source>
</evidence>
<feature type="domain" description="Thioesterase" evidence="2">
    <location>
        <begin position="54"/>
        <end position="129"/>
    </location>
</feature>
<dbReference type="GO" id="GO:0016289">
    <property type="term" value="F:acyl-CoA hydrolase activity"/>
    <property type="evidence" value="ECO:0007669"/>
    <property type="project" value="UniProtKB-ARBA"/>
</dbReference>
<dbReference type="SUPFAM" id="SSF54637">
    <property type="entry name" value="Thioesterase/thiol ester dehydrase-isomerase"/>
    <property type="match status" value="1"/>
</dbReference>
<dbReference type="EMBL" id="SMSI01000001">
    <property type="protein sequence ID" value="TDH39003.1"/>
    <property type="molecule type" value="Genomic_DNA"/>
</dbReference>